<reference evidence="2" key="1">
    <citation type="journal article" date="2015" name="Nature">
        <title>Complex archaea that bridge the gap between prokaryotes and eukaryotes.</title>
        <authorList>
            <person name="Spang A."/>
            <person name="Saw J.H."/>
            <person name="Jorgensen S.L."/>
            <person name="Zaremba-Niedzwiedzka K."/>
            <person name="Martijn J."/>
            <person name="Lind A.E."/>
            <person name="van Eijk R."/>
            <person name="Schleper C."/>
            <person name="Guy L."/>
            <person name="Ettema T.J."/>
        </authorList>
    </citation>
    <scope>NUCLEOTIDE SEQUENCE</scope>
</reference>
<evidence type="ECO:0000256" key="1">
    <source>
        <dbReference type="SAM" id="MobiDB-lite"/>
    </source>
</evidence>
<protein>
    <recommendedName>
        <fullName evidence="3">GH16 domain-containing protein</fullName>
    </recommendedName>
</protein>
<evidence type="ECO:0000313" key="2">
    <source>
        <dbReference type="EMBL" id="KKN55511.1"/>
    </source>
</evidence>
<accession>A0A0F9U2F2</accession>
<evidence type="ECO:0008006" key="3">
    <source>
        <dbReference type="Google" id="ProtNLM"/>
    </source>
</evidence>
<proteinExistence type="predicted"/>
<feature type="region of interest" description="Disordered" evidence="1">
    <location>
        <begin position="69"/>
        <end position="90"/>
    </location>
</feature>
<feature type="compositionally biased region" description="Polar residues" evidence="1">
    <location>
        <begin position="69"/>
        <end position="81"/>
    </location>
</feature>
<dbReference type="AlphaFoldDB" id="A0A0F9U2F2"/>
<comment type="caution">
    <text evidence="2">The sequence shown here is derived from an EMBL/GenBank/DDBJ whole genome shotgun (WGS) entry which is preliminary data.</text>
</comment>
<dbReference type="EMBL" id="LAZR01000882">
    <property type="protein sequence ID" value="KKN55511.1"/>
    <property type="molecule type" value="Genomic_DNA"/>
</dbReference>
<sequence length="282" mass="30426">MATVGGQTPNFQTNFSGRIFRTRMLRDKIGPDDPTYHLLMLQAKRDVFSIFDDFLTTLDNTGQTEIFWTPSAAGSNGTAPTERTGGGSLQGEIIFDSTANNDGSSTLFSETVFTADHRPVCLWRMQMPSSVAAGKFELGFAAELGAASDENEGVVAVKATPTSSGTDYAVIIYDTDDSAAGSDVGLVSDGTDDAVSSVDGSPGITFTTQTYYDMMLAIDEQKRCSFWIDSTFQGFTTTAPDTDNTTLLGLYAFCQSRDGTANTMVLDFVLAWQERNRLPLSL</sequence>
<organism evidence="2">
    <name type="scientific">marine sediment metagenome</name>
    <dbReference type="NCBI Taxonomy" id="412755"/>
    <lineage>
        <taxon>unclassified sequences</taxon>
        <taxon>metagenomes</taxon>
        <taxon>ecological metagenomes</taxon>
    </lineage>
</organism>
<gene>
    <name evidence="2" type="ORF">LCGC14_0581860</name>
</gene>
<name>A0A0F9U2F2_9ZZZZ</name>